<reference evidence="5" key="1">
    <citation type="submission" date="2020-02" db="EMBL/GenBank/DDBJ databases">
        <title>Streptomyces sp. ASO4wet.</title>
        <authorList>
            <person name="Risdian C."/>
            <person name="Landwehr W."/>
            <person name="Schupp P."/>
            <person name="Wink J."/>
        </authorList>
    </citation>
    <scope>NUCLEOTIDE SEQUENCE [LARGE SCALE GENOMIC DNA]</scope>
    <source>
        <strain evidence="5">ASO4wet</strain>
    </source>
</reference>
<dbReference type="InterPro" id="IPR000551">
    <property type="entry name" value="MerR-type_HTH_dom"/>
</dbReference>
<dbReference type="EMBL" id="CP048882">
    <property type="protein sequence ID" value="QPP10278.1"/>
    <property type="molecule type" value="Genomic_DNA"/>
</dbReference>
<dbReference type="PANTHER" id="PTHR30204">
    <property type="entry name" value="REDOX-CYCLING DRUG-SENSING TRANSCRIPTIONAL ACTIVATOR SOXR"/>
    <property type="match status" value="1"/>
</dbReference>
<dbReference type="PROSITE" id="PS50937">
    <property type="entry name" value="HTH_MERR_2"/>
    <property type="match status" value="1"/>
</dbReference>
<keyword evidence="5" id="KW-1185">Reference proteome</keyword>
<dbReference type="InterPro" id="IPR009061">
    <property type="entry name" value="DNA-bd_dom_put_sf"/>
</dbReference>
<name>A0A7T1TC54_9ACTN</name>
<evidence type="ECO:0000313" key="4">
    <source>
        <dbReference type="EMBL" id="QPP10278.1"/>
    </source>
</evidence>
<dbReference type="PANTHER" id="PTHR30204:SF97">
    <property type="entry name" value="MERR FAMILY REGULATORY PROTEIN"/>
    <property type="match status" value="1"/>
</dbReference>
<evidence type="ECO:0000313" key="5">
    <source>
        <dbReference type="Proteomes" id="UP000595046"/>
    </source>
</evidence>
<gene>
    <name evidence="4" type="ORF">G4Z16_31975</name>
</gene>
<organism evidence="4 5">
    <name type="scientific">Streptomyces bathyalis</name>
    <dbReference type="NCBI Taxonomy" id="2710756"/>
    <lineage>
        <taxon>Bacteria</taxon>
        <taxon>Bacillati</taxon>
        <taxon>Actinomycetota</taxon>
        <taxon>Actinomycetes</taxon>
        <taxon>Kitasatosporales</taxon>
        <taxon>Streptomycetaceae</taxon>
        <taxon>Streptomyces</taxon>
    </lineage>
</organism>
<sequence>MELVEIGEAARRVGMATSALRYYEERGIVTPAARRGGKRMYGPQELHMLAFVQFMRRLGLSLEDTRAVLQDSGTQWRQTVNGTLAALEALIAQAEGARHFLRHALECPAEHPVTGCPFMVETLERALAGVSFEELAAEHGHEVPPPGKALSWPQPVRCSHTSAEGEHGRHA</sequence>
<proteinExistence type="predicted"/>
<evidence type="ECO:0000256" key="1">
    <source>
        <dbReference type="ARBA" id="ARBA00023125"/>
    </source>
</evidence>
<evidence type="ECO:0000256" key="2">
    <source>
        <dbReference type="SAM" id="MobiDB-lite"/>
    </source>
</evidence>
<dbReference type="GO" id="GO:0003700">
    <property type="term" value="F:DNA-binding transcription factor activity"/>
    <property type="evidence" value="ECO:0007669"/>
    <property type="project" value="InterPro"/>
</dbReference>
<dbReference type="KEGG" id="sbat:G4Z16_31975"/>
<evidence type="ECO:0000259" key="3">
    <source>
        <dbReference type="PROSITE" id="PS50937"/>
    </source>
</evidence>
<feature type="domain" description="HTH merR-type" evidence="3">
    <location>
        <begin position="6"/>
        <end position="71"/>
    </location>
</feature>
<dbReference type="RefSeq" id="WP_197354043.1">
    <property type="nucleotide sequence ID" value="NZ_CP048882.1"/>
</dbReference>
<accession>A0A7T1TC54</accession>
<dbReference type="Pfam" id="PF13411">
    <property type="entry name" value="MerR_1"/>
    <property type="match status" value="1"/>
</dbReference>
<dbReference type="InterPro" id="IPR047057">
    <property type="entry name" value="MerR_fam"/>
</dbReference>
<protein>
    <submittedName>
        <fullName evidence="4">MerR family transcriptional regulator</fullName>
    </submittedName>
</protein>
<feature type="region of interest" description="Disordered" evidence="2">
    <location>
        <begin position="138"/>
        <end position="171"/>
    </location>
</feature>
<dbReference type="Gene3D" id="1.10.1660.10">
    <property type="match status" value="1"/>
</dbReference>
<dbReference type="PRINTS" id="PR00040">
    <property type="entry name" value="HTHMERR"/>
</dbReference>
<dbReference type="AlphaFoldDB" id="A0A7T1TC54"/>
<dbReference type="GO" id="GO:0003677">
    <property type="term" value="F:DNA binding"/>
    <property type="evidence" value="ECO:0007669"/>
    <property type="project" value="UniProtKB-KW"/>
</dbReference>
<dbReference type="SUPFAM" id="SSF46955">
    <property type="entry name" value="Putative DNA-binding domain"/>
    <property type="match status" value="1"/>
</dbReference>
<dbReference type="Proteomes" id="UP000595046">
    <property type="component" value="Chromosome"/>
</dbReference>
<keyword evidence="1" id="KW-0238">DNA-binding</keyword>
<dbReference type="SMART" id="SM00422">
    <property type="entry name" value="HTH_MERR"/>
    <property type="match status" value="1"/>
</dbReference>